<keyword evidence="2" id="KW-1185">Reference proteome</keyword>
<organism evidence="1 2">
    <name type="scientific">Qingshengfaniella alkalisoli</name>
    <dbReference type="NCBI Taxonomy" id="2599296"/>
    <lineage>
        <taxon>Bacteria</taxon>
        <taxon>Pseudomonadati</taxon>
        <taxon>Pseudomonadota</taxon>
        <taxon>Alphaproteobacteria</taxon>
        <taxon>Rhodobacterales</taxon>
        <taxon>Paracoccaceae</taxon>
        <taxon>Qingshengfaniella</taxon>
    </lineage>
</organism>
<dbReference type="AlphaFoldDB" id="A0A5B8IWC3"/>
<dbReference type="Proteomes" id="UP000318483">
    <property type="component" value="Chromosome"/>
</dbReference>
<dbReference type="OrthoDB" id="8451477at2"/>
<dbReference type="KEGG" id="lit:FPZ52_09390"/>
<evidence type="ECO:0000313" key="1">
    <source>
        <dbReference type="EMBL" id="QDY69813.1"/>
    </source>
</evidence>
<accession>A0A5B8IWC3</accession>
<proteinExistence type="predicted"/>
<reference evidence="1 2" key="1">
    <citation type="submission" date="2019-07" db="EMBL/GenBank/DDBJ databases">
        <title>Litoreibacter alkalisoli sp. nov., isolated from saline-alkaline soil.</title>
        <authorList>
            <person name="Wang S."/>
            <person name="Xu L."/>
            <person name="Xing Y.-T."/>
            <person name="Sun J.-Q."/>
        </authorList>
    </citation>
    <scope>NUCLEOTIDE SEQUENCE [LARGE SCALE GENOMIC DNA]</scope>
    <source>
        <strain evidence="1 2">LN3S51</strain>
    </source>
</reference>
<name>A0A5B8IWC3_9RHOB</name>
<gene>
    <name evidence="1" type="ORF">FPZ52_09390</name>
</gene>
<protein>
    <submittedName>
        <fullName evidence="1">Uncharacterized protein</fullName>
    </submittedName>
</protein>
<dbReference type="EMBL" id="CP042261">
    <property type="protein sequence ID" value="QDY69813.1"/>
    <property type="molecule type" value="Genomic_DNA"/>
</dbReference>
<dbReference type="RefSeq" id="WP_146365190.1">
    <property type="nucleotide sequence ID" value="NZ_CP042261.1"/>
</dbReference>
<evidence type="ECO:0000313" key="2">
    <source>
        <dbReference type="Proteomes" id="UP000318483"/>
    </source>
</evidence>
<sequence length="173" mass="19175">MNHVNAQRYAVVAKQLLEGARTLMEAQIQKGEIVRLPALLLTGQGLELIIKGCLTLNGEAPPRGRKGHQILELWQSAACEPLRGIVYANAEMELENARLSSPFFGVPGEADGFDALEEISGQIHCLCELHQASPDYPLRYPTESSYRAPRTPFLVGTLWRTSDEMVKNLSAFR</sequence>